<sequence length="618" mass="66840">MYRVMRAPIPTNERARLEALLELDVLDTASDARLDEIVGLAADLCGAPMAALSLVDSERQWCKAHRGMPVTELPRHEFFCAHTILEDAVMVVPDAAADARFSDQRLVTEHGIRFYAGAPLLTAEGLAVGTICVADTVARHLQPWQEKILQILARQAMATIRLDHLVDSHADVLDDLDMAKRNLHFLSTHDPLTGVLNRRAVTDLLDGLATANASGATSTAVLFVDLDHFRDVNDAYGHEAGDRVLVTVADRIHLGARGDDSVARLASDEFVVVLPNATPFAPEALARRLLQAIAVPVEHQGLAINISASIGVARWGEHVLSAGDLLRDASAAMNYAKVEGRNRVVTFEDRVADDLTRRLDTHGFVRHVVRSGALRLDFQPLWSLTTGSVVAHEALLRWDSPGAPTIGPSEFVAVAEEIGLVSEITRFTIHEACRLAARRRAAGESDSCVTVNLSSVQLERDEVILEVATALNDHGLGPSALILELTESAKLAESGPGQATLRELQHMGVRIALDDFGTGFASLALLRSFPFDYMKIDRSFVTVQSDADRDVLRSLVQLGHSLGMMVIAEGIEEPAVLAQLRDVGCDVAQGYLLGRPGPGDLDAHREPHPLIAGLPIDA</sequence>
<dbReference type="Pfam" id="PF01590">
    <property type="entry name" value="GAF"/>
    <property type="match status" value="1"/>
</dbReference>
<dbReference type="Pfam" id="PF00990">
    <property type="entry name" value="GGDEF"/>
    <property type="match status" value="1"/>
</dbReference>
<dbReference type="EMBL" id="CAEZSR010000158">
    <property type="protein sequence ID" value="CAB4581604.1"/>
    <property type="molecule type" value="Genomic_DNA"/>
</dbReference>
<evidence type="ECO:0000259" key="1">
    <source>
        <dbReference type="PROSITE" id="PS50883"/>
    </source>
</evidence>
<dbReference type="GO" id="GO:0071111">
    <property type="term" value="F:cyclic-guanylate-specific phosphodiesterase activity"/>
    <property type="evidence" value="ECO:0007669"/>
    <property type="project" value="InterPro"/>
</dbReference>
<dbReference type="Gene3D" id="3.30.70.270">
    <property type="match status" value="1"/>
</dbReference>
<dbReference type="InterPro" id="IPR050706">
    <property type="entry name" value="Cyclic-di-GMP_PDE-like"/>
</dbReference>
<evidence type="ECO:0000313" key="3">
    <source>
        <dbReference type="EMBL" id="CAB4581604.1"/>
    </source>
</evidence>
<dbReference type="InterPro" id="IPR035919">
    <property type="entry name" value="EAL_sf"/>
</dbReference>
<reference evidence="3" key="1">
    <citation type="submission" date="2020-05" db="EMBL/GenBank/DDBJ databases">
        <authorList>
            <person name="Chiriac C."/>
            <person name="Salcher M."/>
            <person name="Ghai R."/>
            <person name="Kavagutti S V."/>
        </authorList>
    </citation>
    <scope>NUCLEOTIDE SEQUENCE</scope>
</reference>
<feature type="domain" description="EAL" evidence="1">
    <location>
        <begin position="358"/>
        <end position="610"/>
    </location>
</feature>
<dbReference type="SUPFAM" id="SSF55781">
    <property type="entry name" value="GAF domain-like"/>
    <property type="match status" value="1"/>
</dbReference>
<dbReference type="CDD" id="cd01949">
    <property type="entry name" value="GGDEF"/>
    <property type="match status" value="1"/>
</dbReference>
<organism evidence="3">
    <name type="scientific">freshwater metagenome</name>
    <dbReference type="NCBI Taxonomy" id="449393"/>
    <lineage>
        <taxon>unclassified sequences</taxon>
        <taxon>metagenomes</taxon>
        <taxon>ecological metagenomes</taxon>
    </lineage>
</organism>
<dbReference type="NCBIfam" id="TIGR00254">
    <property type="entry name" value="GGDEF"/>
    <property type="match status" value="1"/>
</dbReference>
<dbReference type="Pfam" id="PF00563">
    <property type="entry name" value="EAL"/>
    <property type="match status" value="1"/>
</dbReference>
<dbReference type="SMART" id="SM00052">
    <property type="entry name" value="EAL"/>
    <property type="match status" value="1"/>
</dbReference>
<dbReference type="SUPFAM" id="SSF55073">
    <property type="entry name" value="Nucleotide cyclase"/>
    <property type="match status" value="1"/>
</dbReference>
<dbReference type="PROSITE" id="PS50883">
    <property type="entry name" value="EAL"/>
    <property type="match status" value="1"/>
</dbReference>
<dbReference type="Gene3D" id="3.30.450.40">
    <property type="match status" value="1"/>
</dbReference>
<dbReference type="SUPFAM" id="SSF141868">
    <property type="entry name" value="EAL domain-like"/>
    <property type="match status" value="1"/>
</dbReference>
<dbReference type="SMART" id="SM00267">
    <property type="entry name" value="GGDEF"/>
    <property type="match status" value="1"/>
</dbReference>
<dbReference type="InterPro" id="IPR043128">
    <property type="entry name" value="Rev_trsase/Diguanyl_cyclase"/>
</dbReference>
<dbReference type="PANTHER" id="PTHR33121:SF79">
    <property type="entry name" value="CYCLIC DI-GMP PHOSPHODIESTERASE PDED-RELATED"/>
    <property type="match status" value="1"/>
</dbReference>
<dbReference type="InterPro" id="IPR003018">
    <property type="entry name" value="GAF"/>
</dbReference>
<dbReference type="CDD" id="cd01948">
    <property type="entry name" value="EAL"/>
    <property type="match status" value="1"/>
</dbReference>
<evidence type="ECO:0000259" key="2">
    <source>
        <dbReference type="PROSITE" id="PS50887"/>
    </source>
</evidence>
<feature type="domain" description="GGDEF" evidence="2">
    <location>
        <begin position="217"/>
        <end position="349"/>
    </location>
</feature>
<name>A0A6J6F3V9_9ZZZZ</name>
<dbReference type="InterPro" id="IPR000160">
    <property type="entry name" value="GGDEF_dom"/>
</dbReference>
<dbReference type="Gene3D" id="3.20.20.450">
    <property type="entry name" value="EAL domain"/>
    <property type="match status" value="1"/>
</dbReference>
<dbReference type="PANTHER" id="PTHR33121">
    <property type="entry name" value="CYCLIC DI-GMP PHOSPHODIESTERASE PDEF"/>
    <property type="match status" value="1"/>
</dbReference>
<dbReference type="InterPro" id="IPR001633">
    <property type="entry name" value="EAL_dom"/>
</dbReference>
<dbReference type="InterPro" id="IPR029016">
    <property type="entry name" value="GAF-like_dom_sf"/>
</dbReference>
<dbReference type="AlphaFoldDB" id="A0A6J6F3V9"/>
<dbReference type="SMART" id="SM00065">
    <property type="entry name" value="GAF"/>
    <property type="match status" value="1"/>
</dbReference>
<gene>
    <name evidence="3" type="ORF">UFOPK1493_03131</name>
</gene>
<dbReference type="InterPro" id="IPR029787">
    <property type="entry name" value="Nucleotide_cyclase"/>
</dbReference>
<protein>
    <submittedName>
        <fullName evidence="3">Unannotated protein</fullName>
    </submittedName>
</protein>
<dbReference type="PROSITE" id="PS50887">
    <property type="entry name" value="GGDEF"/>
    <property type="match status" value="1"/>
</dbReference>
<proteinExistence type="predicted"/>
<accession>A0A6J6F3V9</accession>